<evidence type="ECO:0000313" key="1">
    <source>
        <dbReference type="EMBL" id="ACV22931.1"/>
    </source>
</evidence>
<dbReference type="STRING" id="471855.Shel_19150"/>
<dbReference type="Proteomes" id="UP000002026">
    <property type="component" value="Chromosome"/>
</dbReference>
<evidence type="ECO:0008006" key="3">
    <source>
        <dbReference type="Google" id="ProtNLM"/>
    </source>
</evidence>
<sequence length="121" mass="13695">MPCPNDHRKRLITVGFRVTPEQSARINDLVAASGMTKQDYIVKRLQCEEIVVTPSSRVYKALRDRMDLVYRELSRIVDGGCPDERVIALAELLSKEFVGFRTSEASPVPAAEEMLLDMARR</sequence>
<accession>C7N7P6</accession>
<dbReference type="AlphaFoldDB" id="C7N7P6"/>
<evidence type="ECO:0000313" key="2">
    <source>
        <dbReference type="Proteomes" id="UP000002026"/>
    </source>
</evidence>
<dbReference type="RefSeq" id="WP_012799033.1">
    <property type="nucleotide sequence ID" value="NC_013165.1"/>
</dbReference>
<proteinExistence type="predicted"/>
<dbReference type="eggNOG" id="ENOG50332R4">
    <property type="taxonomic scope" value="Bacteria"/>
</dbReference>
<keyword evidence="2" id="KW-1185">Reference proteome</keyword>
<name>C7N7P6_SLAHD</name>
<dbReference type="KEGG" id="shi:Shel_19150"/>
<organism evidence="1 2">
    <name type="scientific">Slackia heliotrinireducens (strain ATCC 29202 / DSM 20476 / NCTC 11029 / RHS 1)</name>
    <name type="common">Peptococcus heliotrinreducens</name>
    <dbReference type="NCBI Taxonomy" id="471855"/>
    <lineage>
        <taxon>Bacteria</taxon>
        <taxon>Bacillati</taxon>
        <taxon>Actinomycetota</taxon>
        <taxon>Coriobacteriia</taxon>
        <taxon>Eggerthellales</taxon>
        <taxon>Eggerthellaceae</taxon>
        <taxon>Slackia</taxon>
    </lineage>
</organism>
<dbReference type="Pfam" id="PF21983">
    <property type="entry name" value="NikA-like"/>
    <property type="match status" value="1"/>
</dbReference>
<gene>
    <name evidence="1" type="ordered locus">Shel_19150</name>
</gene>
<reference evidence="1 2" key="1">
    <citation type="journal article" date="2009" name="Stand. Genomic Sci.">
        <title>Complete genome sequence of Slackia heliotrinireducens type strain (RHS 1).</title>
        <authorList>
            <person name="Pukall R."/>
            <person name="Lapidus A."/>
            <person name="Nolan M."/>
            <person name="Copeland A."/>
            <person name="Glavina Del Rio T."/>
            <person name="Lucas S."/>
            <person name="Chen F."/>
            <person name="Tice H."/>
            <person name="Cheng J.F."/>
            <person name="Chertkov O."/>
            <person name="Bruce D."/>
            <person name="Goodwin L."/>
            <person name="Kuske C."/>
            <person name="Brettin T."/>
            <person name="Detter J.C."/>
            <person name="Han C."/>
            <person name="Pitluck S."/>
            <person name="Pati A."/>
            <person name="Mavrommatis K."/>
            <person name="Ivanova N."/>
            <person name="Ovchinnikova G."/>
            <person name="Chen A."/>
            <person name="Palaniappan K."/>
            <person name="Schneider S."/>
            <person name="Rohde M."/>
            <person name="Chain P."/>
            <person name="D'haeseleer P."/>
            <person name="Goker M."/>
            <person name="Bristow J."/>
            <person name="Eisen J.A."/>
            <person name="Markowitz V."/>
            <person name="Kyrpides N.C."/>
            <person name="Klenk H.P."/>
            <person name="Hugenholtz P."/>
        </authorList>
    </citation>
    <scope>NUCLEOTIDE SEQUENCE [LARGE SCALE GENOMIC DNA]</scope>
    <source>
        <strain evidence="2">ATCC 29202 / DSM 20476 / NCTC 11029 / RHS 1</strain>
    </source>
</reference>
<dbReference type="InterPro" id="IPR053842">
    <property type="entry name" value="NikA-like"/>
</dbReference>
<dbReference type="HOGENOM" id="CLU_153138_2_0_11"/>
<dbReference type="EMBL" id="CP001684">
    <property type="protein sequence ID" value="ACV22931.1"/>
    <property type="molecule type" value="Genomic_DNA"/>
</dbReference>
<protein>
    <recommendedName>
        <fullName evidence="3">Mobilization protein</fullName>
    </recommendedName>
</protein>